<sequence>MSQADPHAVEPVALPLSPGAGKGEFVIKVKLSWLTSVLPSVVAVGLAIYAFGPWEKGSEAHNRNYERPAPSFQPAYGGAPGAYVPPAYGTPGSYAAEPRLAPPPAAPPALVRAPEAPQAPSAANALVATNDPNARLLTDAEVSGRVLELIAKLPSVQDFDGQAVPPAKAIQVFFDPRCPYCHKAYDALAGKLPVNWIPVAALGDVADGNARARSILQAPDRRLALKKSFGGDALPAAGPSPELDAQLGGSFEAFAQITQMLKSAGSPQLGVPTFLVPRPDGQVTIYVGYDPDILAKLTRIYRG</sequence>
<dbReference type="InterPro" id="IPR036249">
    <property type="entry name" value="Thioredoxin-like_sf"/>
</dbReference>
<protein>
    <recommendedName>
        <fullName evidence="3">Thioredoxin-like fold domain-containing protein</fullName>
    </recommendedName>
</protein>
<dbReference type="EMBL" id="CP063364">
    <property type="protein sequence ID" value="QRG10201.1"/>
    <property type="molecule type" value="Genomic_DNA"/>
</dbReference>
<evidence type="ECO:0000313" key="2">
    <source>
        <dbReference type="Proteomes" id="UP000596427"/>
    </source>
</evidence>
<accession>A0A974PV90</accession>
<dbReference type="InterPro" id="IPR011767">
    <property type="entry name" value="GLR_AS"/>
</dbReference>
<dbReference type="Proteomes" id="UP000596427">
    <property type="component" value="Plasmid unnamed2"/>
</dbReference>
<organism evidence="1 2">
    <name type="scientific">Xanthobacter dioxanivorans</name>
    <dbReference type="NCBI Taxonomy" id="2528964"/>
    <lineage>
        <taxon>Bacteria</taxon>
        <taxon>Pseudomonadati</taxon>
        <taxon>Pseudomonadota</taxon>
        <taxon>Alphaproteobacteria</taxon>
        <taxon>Hyphomicrobiales</taxon>
        <taxon>Xanthobacteraceae</taxon>
        <taxon>Xanthobacter</taxon>
    </lineage>
</organism>
<keyword evidence="1" id="KW-0614">Plasmid</keyword>
<dbReference type="PROSITE" id="PS00195">
    <property type="entry name" value="GLUTAREDOXIN_1"/>
    <property type="match status" value="1"/>
</dbReference>
<dbReference type="Gene3D" id="3.40.30.10">
    <property type="entry name" value="Glutaredoxin"/>
    <property type="match status" value="1"/>
</dbReference>
<evidence type="ECO:0008006" key="3">
    <source>
        <dbReference type="Google" id="ProtNLM"/>
    </source>
</evidence>
<dbReference type="AlphaFoldDB" id="A0A974PV90"/>
<keyword evidence="2" id="KW-1185">Reference proteome</keyword>
<dbReference type="SUPFAM" id="SSF52833">
    <property type="entry name" value="Thioredoxin-like"/>
    <property type="match status" value="1"/>
</dbReference>
<name>A0A974PV90_9HYPH</name>
<dbReference type="RefSeq" id="WP_203197076.1">
    <property type="nucleotide sequence ID" value="NZ_CP063364.1"/>
</dbReference>
<gene>
    <name evidence="1" type="ORF">EZH22_30450</name>
</gene>
<dbReference type="KEGG" id="xdi:EZH22_30450"/>
<evidence type="ECO:0000313" key="1">
    <source>
        <dbReference type="EMBL" id="QRG10201.1"/>
    </source>
</evidence>
<proteinExistence type="predicted"/>
<reference evidence="1 2" key="1">
    <citation type="submission" date="2020-10" db="EMBL/GenBank/DDBJ databases">
        <title>Degradation of 1,4-Dioxane by Xanthobacter sp. YN2, via a Novel Group-2 Soluble Di-Iron Monooxygenase.</title>
        <authorList>
            <person name="Ma F."/>
            <person name="Wang Y."/>
            <person name="Yang J."/>
            <person name="Guo H."/>
            <person name="Su D."/>
            <person name="Yu L."/>
        </authorList>
    </citation>
    <scope>NUCLEOTIDE SEQUENCE [LARGE SCALE GENOMIC DNA]</scope>
    <source>
        <strain evidence="1 2">YN2</strain>
        <plasmid evidence="1 2">unnamed2</plasmid>
    </source>
</reference>
<geneLocation type="plasmid" evidence="1 2">
    <name>unnamed2</name>
</geneLocation>